<evidence type="ECO:0000313" key="1">
    <source>
        <dbReference type="EMBL" id="RLN60825.1"/>
    </source>
</evidence>
<reference evidence="3 4" key="1">
    <citation type="submission" date="2018-07" db="EMBL/GenBank/DDBJ databases">
        <title>Genome sequencing of oomycete isolates from Chile give support for New Zealand origin for Phytophthora kernoviae and make available the first Nothophytophthora sp. genome.</title>
        <authorList>
            <person name="Studholme D.J."/>
            <person name="Sanfuentes E."/>
            <person name="Panda P."/>
            <person name="Hill R."/>
            <person name="Sambles C."/>
            <person name="Grant M."/>
            <person name="Williams N.M."/>
            <person name="Mcdougal R.L."/>
        </authorList>
    </citation>
    <scope>NUCLEOTIDE SEQUENCE [LARGE SCALE GENOMIC DNA]</scope>
    <source>
        <strain evidence="1">Chile6</strain>
        <strain evidence="2">Chile7</strain>
    </source>
</reference>
<dbReference type="Proteomes" id="UP000277300">
    <property type="component" value="Unassembled WGS sequence"/>
</dbReference>
<organism evidence="1 3">
    <name type="scientific">Phytophthora kernoviae</name>
    <dbReference type="NCBI Taxonomy" id="325452"/>
    <lineage>
        <taxon>Eukaryota</taxon>
        <taxon>Sar</taxon>
        <taxon>Stramenopiles</taxon>
        <taxon>Oomycota</taxon>
        <taxon>Peronosporomycetes</taxon>
        <taxon>Peronosporales</taxon>
        <taxon>Peronosporaceae</taxon>
        <taxon>Phytophthora</taxon>
    </lineage>
</organism>
<dbReference type="SUPFAM" id="SSF50729">
    <property type="entry name" value="PH domain-like"/>
    <property type="match status" value="1"/>
</dbReference>
<dbReference type="Proteomes" id="UP000284657">
    <property type="component" value="Unassembled WGS sequence"/>
</dbReference>
<dbReference type="OrthoDB" id="6344460at2759"/>
<gene>
    <name evidence="2" type="ORF">BBJ29_005886</name>
    <name evidence="1" type="ORF">BBP00_00005771</name>
</gene>
<name>A0A3F2RN15_9STRA</name>
<evidence type="ECO:0000313" key="2">
    <source>
        <dbReference type="EMBL" id="RLN69554.1"/>
    </source>
</evidence>
<accession>A0A3F2RN15</accession>
<dbReference type="PANTHER" id="PTHR21715">
    <property type="entry name" value="RH04127P"/>
    <property type="match status" value="1"/>
</dbReference>
<dbReference type="EMBL" id="MBDO02000176">
    <property type="protein sequence ID" value="RLN60825.1"/>
    <property type="molecule type" value="Genomic_DNA"/>
</dbReference>
<proteinExistence type="predicted"/>
<sequence length="102" mass="12023">MLEKKSASIFRGWEKRWFKVDPKTFILSYHFNKDDYARGFTPRGGARRLTQMEGDSIVLEEEIDPNYEPTEKEVLEYATWLGMDLEAERDLFWIAREGLKAG</sequence>
<evidence type="ECO:0000313" key="4">
    <source>
        <dbReference type="Proteomes" id="UP000284657"/>
    </source>
</evidence>
<dbReference type="PANTHER" id="PTHR21715:SF0">
    <property type="entry name" value="RH04127P"/>
    <property type="match status" value="1"/>
</dbReference>
<evidence type="ECO:0008006" key="5">
    <source>
        <dbReference type="Google" id="ProtNLM"/>
    </source>
</evidence>
<dbReference type="Gene3D" id="3.30.1470.10">
    <property type="entry name" value="Photosystem I PsaD, reaction center subunit II"/>
    <property type="match status" value="1"/>
</dbReference>
<evidence type="ECO:0000313" key="3">
    <source>
        <dbReference type="Proteomes" id="UP000277300"/>
    </source>
</evidence>
<dbReference type="EMBL" id="MBAD02000337">
    <property type="protein sequence ID" value="RLN69554.1"/>
    <property type="molecule type" value="Genomic_DNA"/>
</dbReference>
<comment type="caution">
    <text evidence="1">The sequence shown here is derived from an EMBL/GenBank/DDBJ whole genome shotgun (WGS) entry which is preliminary data.</text>
</comment>
<dbReference type="AlphaFoldDB" id="A0A3F2RN15"/>
<protein>
    <recommendedName>
        <fullName evidence="5">PH domain-containing protein</fullName>
    </recommendedName>
</protein>
<dbReference type="InterPro" id="IPR053233">
    <property type="entry name" value="ABRA-related"/>
</dbReference>